<gene>
    <name evidence="8" type="ORF">Vretimale_9256</name>
</gene>
<dbReference type="InterPro" id="IPR036855">
    <property type="entry name" value="Znf_CCCH_sf"/>
</dbReference>
<keyword evidence="4" id="KW-0238">DNA-binding</keyword>
<sequence length="434" mass="43536">MAHCLKHKGNYSDEFWMLSFKVVPCTKTYAHSWSSCPCAHPGETARRRDPTLFNYQPVLCPNVKSKSGCPAGDGCGYAHNVFEQWLHPQRYKALMCTYGSQCTRPSCFFAHSLEELRVPWKGGTGSASGGEQQQSQQTQQQLQRGPGSSGAHSDGDAAGGLGQLGMGIGASGGAAGSESETAAAAAAAAAVRSASVSVSGHTASGVLGGGGRLVMQPPGGLQLQLQHVQQGGLLGGGGGGGTHAVVDVRVVAGARAVTASAAPLLPQPGAGGSGQSLSSDHALIANAPQNYAISQMRRGPPGVSSSGVVSVGQLAHRGSASVSAPYDLDTVTSIPMDSTSLPNQLYRTNSNGSTQYGGLTEEVPLTTGGPVGNLTGSQSGPQPTAAGTTGTGGGAGGATTEVALLPSESTSATSLYHTPASTSQHQLSVSGLAS</sequence>
<dbReference type="Proteomes" id="UP000722791">
    <property type="component" value="Unassembled WGS sequence"/>
</dbReference>
<feature type="region of interest" description="Disordered" evidence="6">
    <location>
        <begin position="342"/>
        <end position="434"/>
    </location>
</feature>
<dbReference type="InterPro" id="IPR057444">
    <property type="entry name" value="Znf-CCCH_AtC3H23-like"/>
</dbReference>
<comment type="caution">
    <text evidence="8">The sequence shown here is derived from an EMBL/GenBank/DDBJ whole genome shotgun (WGS) entry which is preliminary data.</text>
</comment>
<dbReference type="PANTHER" id="PTHR14493">
    <property type="entry name" value="UNKEMPT FAMILY MEMBER"/>
    <property type="match status" value="1"/>
</dbReference>
<accession>A0A8J4GD66</accession>
<feature type="region of interest" description="Disordered" evidence="6">
    <location>
        <begin position="120"/>
        <end position="162"/>
    </location>
</feature>
<keyword evidence="2 5" id="KW-0863">Zinc-finger</keyword>
<name>A0A8J4GD66_9CHLO</name>
<dbReference type="Gene3D" id="3.30.1370.210">
    <property type="match status" value="1"/>
</dbReference>
<dbReference type="SUPFAM" id="SSF90229">
    <property type="entry name" value="CCCH zinc finger"/>
    <property type="match status" value="1"/>
</dbReference>
<dbReference type="InterPro" id="IPR045234">
    <property type="entry name" value="Unkempt-like"/>
</dbReference>
<keyword evidence="1 5" id="KW-0479">Metal-binding</keyword>
<feature type="domain" description="C3H1-type" evidence="7">
    <location>
        <begin position="54"/>
        <end position="82"/>
    </location>
</feature>
<dbReference type="PROSITE" id="PS50103">
    <property type="entry name" value="ZF_C3H1"/>
    <property type="match status" value="1"/>
</dbReference>
<dbReference type="AlphaFoldDB" id="A0A8J4GD66"/>
<evidence type="ECO:0000256" key="6">
    <source>
        <dbReference type="SAM" id="MobiDB-lite"/>
    </source>
</evidence>
<protein>
    <recommendedName>
        <fullName evidence="7">C3H1-type domain-containing protein</fullName>
    </recommendedName>
</protein>
<feature type="compositionally biased region" description="Low complexity" evidence="6">
    <location>
        <begin position="129"/>
        <end position="152"/>
    </location>
</feature>
<dbReference type="InterPro" id="IPR000571">
    <property type="entry name" value="Znf_CCCH"/>
</dbReference>
<dbReference type="Pfam" id="PF25512">
    <property type="entry name" value="zf-CCCH_AtC3H23"/>
    <property type="match status" value="1"/>
</dbReference>
<feature type="compositionally biased region" description="Polar residues" evidence="6">
    <location>
        <begin position="407"/>
        <end position="434"/>
    </location>
</feature>
<dbReference type="GO" id="GO:0003677">
    <property type="term" value="F:DNA binding"/>
    <property type="evidence" value="ECO:0007669"/>
    <property type="project" value="UniProtKB-KW"/>
</dbReference>
<evidence type="ECO:0000256" key="2">
    <source>
        <dbReference type="ARBA" id="ARBA00022771"/>
    </source>
</evidence>
<evidence type="ECO:0000256" key="3">
    <source>
        <dbReference type="ARBA" id="ARBA00022833"/>
    </source>
</evidence>
<organism evidence="8 9">
    <name type="scientific">Volvox reticuliferus</name>
    <dbReference type="NCBI Taxonomy" id="1737510"/>
    <lineage>
        <taxon>Eukaryota</taxon>
        <taxon>Viridiplantae</taxon>
        <taxon>Chlorophyta</taxon>
        <taxon>core chlorophytes</taxon>
        <taxon>Chlorophyceae</taxon>
        <taxon>CS clade</taxon>
        <taxon>Chlamydomonadales</taxon>
        <taxon>Volvocaceae</taxon>
        <taxon>Volvox</taxon>
    </lineage>
</organism>
<dbReference type="GO" id="GO:0008270">
    <property type="term" value="F:zinc ion binding"/>
    <property type="evidence" value="ECO:0007669"/>
    <property type="project" value="UniProtKB-KW"/>
</dbReference>
<evidence type="ECO:0000259" key="7">
    <source>
        <dbReference type="PROSITE" id="PS50103"/>
    </source>
</evidence>
<evidence type="ECO:0000256" key="5">
    <source>
        <dbReference type="PROSITE-ProRule" id="PRU00723"/>
    </source>
</evidence>
<feature type="non-terminal residue" evidence="8">
    <location>
        <position position="1"/>
    </location>
</feature>
<reference evidence="8" key="1">
    <citation type="journal article" date="2021" name="Proc. Natl. Acad. Sci. U.S.A.">
        <title>Three genomes in the algal genus Volvox reveal the fate of a haploid sex-determining region after a transition to homothallism.</title>
        <authorList>
            <person name="Yamamoto K."/>
            <person name="Hamaji T."/>
            <person name="Kawai-Toyooka H."/>
            <person name="Matsuzaki R."/>
            <person name="Takahashi F."/>
            <person name="Nishimura Y."/>
            <person name="Kawachi M."/>
            <person name="Noguchi H."/>
            <person name="Minakuchi Y."/>
            <person name="Umen J.G."/>
            <person name="Toyoda A."/>
            <person name="Nozaki H."/>
        </authorList>
    </citation>
    <scope>NUCLEOTIDE SEQUENCE</scope>
    <source>
        <strain evidence="8">NIES-3785</strain>
    </source>
</reference>
<evidence type="ECO:0000256" key="1">
    <source>
        <dbReference type="ARBA" id="ARBA00022723"/>
    </source>
</evidence>
<keyword evidence="3 5" id="KW-0862">Zinc</keyword>
<dbReference type="PANTHER" id="PTHR14493:SF50">
    <property type="entry name" value="RING FINGER PROTEIN UNKEMPT"/>
    <property type="match status" value="1"/>
</dbReference>
<evidence type="ECO:0000313" key="9">
    <source>
        <dbReference type="Proteomes" id="UP000722791"/>
    </source>
</evidence>
<evidence type="ECO:0000256" key="4">
    <source>
        <dbReference type="ARBA" id="ARBA00023125"/>
    </source>
</evidence>
<proteinExistence type="predicted"/>
<feature type="zinc finger region" description="C3H1-type" evidence="5">
    <location>
        <begin position="54"/>
        <end position="82"/>
    </location>
</feature>
<evidence type="ECO:0000313" key="8">
    <source>
        <dbReference type="EMBL" id="GIM04765.1"/>
    </source>
</evidence>
<feature type="compositionally biased region" description="Polar residues" evidence="6">
    <location>
        <begin position="342"/>
        <end position="357"/>
    </location>
</feature>
<dbReference type="EMBL" id="BNCQ01000017">
    <property type="protein sequence ID" value="GIM04765.1"/>
    <property type="molecule type" value="Genomic_DNA"/>
</dbReference>